<reference evidence="8" key="2">
    <citation type="submission" date="2020-09" db="EMBL/GenBank/DDBJ databases">
        <authorList>
            <person name="Sun Q."/>
            <person name="Zhou Y."/>
        </authorList>
    </citation>
    <scope>NUCLEOTIDE SEQUENCE</scope>
    <source>
        <strain evidence="8">CGMCC 1.6293</strain>
    </source>
</reference>
<dbReference type="GO" id="GO:0006457">
    <property type="term" value="P:protein folding"/>
    <property type="evidence" value="ECO:0007669"/>
    <property type="project" value="InterPro"/>
</dbReference>
<evidence type="ECO:0000256" key="6">
    <source>
        <dbReference type="SAM" id="MobiDB-lite"/>
    </source>
</evidence>
<gene>
    <name evidence="5" type="primary">ureE</name>
    <name evidence="8" type="ORF">GCM10011534_12810</name>
</gene>
<dbReference type="SMART" id="SM00988">
    <property type="entry name" value="UreE_N"/>
    <property type="match status" value="1"/>
</dbReference>
<feature type="compositionally biased region" description="Basic and acidic residues" evidence="6">
    <location>
        <begin position="151"/>
        <end position="181"/>
    </location>
</feature>
<keyword evidence="9" id="KW-1185">Reference proteome</keyword>
<dbReference type="SUPFAM" id="SSF69287">
    <property type="entry name" value="Urease metallochaperone UreE, N-terminal domain"/>
    <property type="match status" value="1"/>
</dbReference>
<organism evidence="8 9">
    <name type="scientific">Pseudooceanicola nanhaiensis</name>
    <dbReference type="NCBI Taxonomy" id="375761"/>
    <lineage>
        <taxon>Bacteria</taxon>
        <taxon>Pseudomonadati</taxon>
        <taxon>Pseudomonadota</taxon>
        <taxon>Alphaproteobacteria</taxon>
        <taxon>Rhodobacterales</taxon>
        <taxon>Paracoccaceae</taxon>
        <taxon>Pseudooceanicola</taxon>
    </lineage>
</organism>
<evidence type="ECO:0000313" key="9">
    <source>
        <dbReference type="Proteomes" id="UP000649829"/>
    </source>
</evidence>
<evidence type="ECO:0000313" key="8">
    <source>
        <dbReference type="EMBL" id="GGL92065.1"/>
    </source>
</evidence>
<evidence type="ECO:0000256" key="4">
    <source>
        <dbReference type="ARBA" id="ARBA00023186"/>
    </source>
</evidence>
<protein>
    <recommendedName>
        <fullName evidence="5">Urease accessory protein UreE</fullName>
    </recommendedName>
</protein>
<comment type="caution">
    <text evidence="8">The sequence shown here is derived from an EMBL/GenBank/DDBJ whole genome shotgun (WGS) entry which is preliminary data.</text>
</comment>
<name>A0A917SR26_9RHOB</name>
<dbReference type="InterPro" id="IPR012406">
    <property type="entry name" value="UreE"/>
</dbReference>
<dbReference type="GO" id="GO:0005737">
    <property type="term" value="C:cytoplasm"/>
    <property type="evidence" value="ECO:0007669"/>
    <property type="project" value="UniProtKB-SubCell"/>
</dbReference>
<dbReference type="GO" id="GO:0016151">
    <property type="term" value="F:nickel cation binding"/>
    <property type="evidence" value="ECO:0007669"/>
    <property type="project" value="UniProtKB-UniRule"/>
</dbReference>
<dbReference type="HAMAP" id="MF_00822">
    <property type="entry name" value="UreE"/>
    <property type="match status" value="1"/>
</dbReference>
<dbReference type="Gene3D" id="3.30.70.790">
    <property type="entry name" value="UreE, C-terminal domain"/>
    <property type="match status" value="1"/>
</dbReference>
<dbReference type="EMBL" id="BMLF01000001">
    <property type="protein sequence ID" value="GGL92065.1"/>
    <property type="molecule type" value="Genomic_DNA"/>
</dbReference>
<evidence type="ECO:0000256" key="1">
    <source>
        <dbReference type="ARBA" id="ARBA00004496"/>
    </source>
</evidence>
<feature type="region of interest" description="Disordered" evidence="6">
    <location>
        <begin position="134"/>
        <end position="181"/>
    </location>
</feature>
<dbReference type="GO" id="GO:0065003">
    <property type="term" value="P:protein-containing complex assembly"/>
    <property type="evidence" value="ECO:0007669"/>
    <property type="project" value="InterPro"/>
</dbReference>
<dbReference type="InterPro" id="IPR036118">
    <property type="entry name" value="UreE_N_sf"/>
</dbReference>
<sequence length="181" mass="19651">MSAAPPIPAREILRAGHGRDADDSVRLDYDARFLRRKVLATTSGARVLVDLDQTVSLDEGDALVCEDGRLVTVEAAPEPLTEVTGPDLPRLAWHIGNRHTPCEISADALRIRADRVMEDMLHRLGASVTAVTAPFRPEGGAYGQGRTHGHSHGEAEGGPHRHQSHAHDHGHGHGHDHDHHH</sequence>
<dbReference type="CDD" id="cd00571">
    <property type="entry name" value="UreE"/>
    <property type="match status" value="1"/>
</dbReference>
<evidence type="ECO:0000256" key="3">
    <source>
        <dbReference type="ARBA" id="ARBA00022596"/>
    </source>
</evidence>
<dbReference type="Gene3D" id="2.60.260.20">
    <property type="entry name" value="Urease metallochaperone UreE, N-terminal domain"/>
    <property type="match status" value="1"/>
</dbReference>
<dbReference type="AlphaFoldDB" id="A0A917SR26"/>
<evidence type="ECO:0000256" key="5">
    <source>
        <dbReference type="HAMAP-Rule" id="MF_00822"/>
    </source>
</evidence>
<keyword evidence="3 5" id="KW-0533">Nickel</keyword>
<dbReference type="InterPro" id="IPR007864">
    <property type="entry name" value="UreE_C_dom"/>
</dbReference>
<dbReference type="Proteomes" id="UP000649829">
    <property type="component" value="Unassembled WGS sequence"/>
</dbReference>
<proteinExistence type="inferred from homology"/>
<dbReference type="Pfam" id="PF05194">
    <property type="entry name" value="UreE_C"/>
    <property type="match status" value="1"/>
</dbReference>
<comment type="subcellular location">
    <subcellularLocation>
        <location evidence="1 5">Cytoplasm</location>
    </subcellularLocation>
</comment>
<dbReference type="PIRSF" id="PIRSF036402">
    <property type="entry name" value="Ureas_acces_UreE"/>
    <property type="match status" value="1"/>
</dbReference>
<dbReference type="InterPro" id="IPR004029">
    <property type="entry name" value="UreE_N"/>
</dbReference>
<evidence type="ECO:0000256" key="2">
    <source>
        <dbReference type="ARBA" id="ARBA00022490"/>
    </source>
</evidence>
<reference evidence="8" key="1">
    <citation type="journal article" date="2014" name="Int. J. Syst. Evol. Microbiol.">
        <title>Complete genome sequence of Corynebacterium casei LMG S-19264T (=DSM 44701T), isolated from a smear-ripened cheese.</title>
        <authorList>
            <consortium name="US DOE Joint Genome Institute (JGI-PGF)"/>
            <person name="Walter F."/>
            <person name="Albersmeier A."/>
            <person name="Kalinowski J."/>
            <person name="Ruckert C."/>
        </authorList>
    </citation>
    <scope>NUCLEOTIDE SEQUENCE</scope>
    <source>
        <strain evidence="8">CGMCC 1.6293</strain>
    </source>
</reference>
<comment type="function">
    <text evidence="5">Involved in urease metallocenter assembly. Binds nickel. Probably functions as a nickel donor during metallocenter assembly.</text>
</comment>
<evidence type="ECO:0000259" key="7">
    <source>
        <dbReference type="SMART" id="SM00988"/>
    </source>
</evidence>
<dbReference type="GO" id="GO:0019627">
    <property type="term" value="P:urea metabolic process"/>
    <property type="evidence" value="ECO:0007669"/>
    <property type="project" value="InterPro"/>
</dbReference>
<keyword evidence="4 5" id="KW-0143">Chaperone</keyword>
<comment type="similarity">
    <text evidence="5">Belongs to the UreE family.</text>
</comment>
<dbReference type="Pfam" id="PF02814">
    <property type="entry name" value="UreE_N"/>
    <property type="match status" value="1"/>
</dbReference>
<dbReference type="SUPFAM" id="SSF69737">
    <property type="entry name" value="Urease metallochaperone UreE, C-terminal domain"/>
    <property type="match status" value="1"/>
</dbReference>
<keyword evidence="2 5" id="KW-0963">Cytoplasm</keyword>
<accession>A0A917SR26</accession>
<feature type="domain" description="UreE urease accessory N-terminal" evidence="7">
    <location>
        <begin position="8"/>
        <end position="71"/>
    </location>
</feature>
<dbReference type="RefSeq" id="WP_028286129.1">
    <property type="nucleotide sequence ID" value="NZ_BMLF01000001.1"/>
</dbReference>
<dbReference type="GO" id="GO:0051082">
    <property type="term" value="F:unfolded protein binding"/>
    <property type="evidence" value="ECO:0007669"/>
    <property type="project" value="UniProtKB-UniRule"/>
</dbReference>